<dbReference type="InterPro" id="IPR011053">
    <property type="entry name" value="Single_hybrid_motif"/>
</dbReference>
<dbReference type="Pfam" id="PF02786">
    <property type="entry name" value="CPSase_L_D2"/>
    <property type="match status" value="1"/>
</dbReference>
<evidence type="ECO:0000256" key="8">
    <source>
        <dbReference type="ARBA" id="ARBA00023268"/>
    </source>
</evidence>
<dbReference type="InterPro" id="IPR011761">
    <property type="entry name" value="ATP-grasp"/>
</dbReference>
<dbReference type="PROSITE" id="PS50975">
    <property type="entry name" value="ATP_GRASP"/>
    <property type="match status" value="1"/>
</dbReference>
<dbReference type="SUPFAM" id="SSF51230">
    <property type="entry name" value="Single hybrid motif"/>
    <property type="match status" value="1"/>
</dbReference>
<dbReference type="Gene3D" id="2.40.50.100">
    <property type="match status" value="1"/>
</dbReference>
<dbReference type="Gene3D" id="3.90.226.10">
    <property type="entry name" value="2-enoyl-CoA Hydratase, Chain A, domain 1"/>
    <property type="match status" value="2"/>
</dbReference>
<dbReference type="Gene3D" id="3.30.470.20">
    <property type="entry name" value="ATP-grasp fold, B domain"/>
    <property type="match status" value="1"/>
</dbReference>
<dbReference type="InterPro" id="IPR011764">
    <property type="entry name" value="Biotin_carboxylation_dom"/>
</dbReference>
<comment type="pathway">
    <text evidence="2">Lipid metabolism; malonyl-CoA biosynthesis; malonyl-CoA from acetyl-CoA: step 1/1.</text>
</comment>
<dbReference type="GO" id="GO:0016740">
    <property type="term" value="F:transferase activity"/>
    <property type="evidence" value="ECO:0007669"/>
    <property type="project" value="UniProtKB-KW"/>
</dbReference>
<evidence type="ECO:0000256" key="4">
    <source>
        <dbReference type="ARBA" id="ARBA00022598"/>
    </source>
</evidence>
<dbReference type="InterPro" id="IPR000089">
    <property type="entry name" value="Biotin_lipoyl"/>
</dbReference>
<keyword evidence="8" id="KW-0511">Multifunctional enzyme</keyword>
<dbReference type="EC" id="6.4.1.2" evidence="3"/>
<keyword evidence="15" id="KW-0808">Transferase</keyword>
<keyword evidence="6 9" id="KW-0067">ATP-binding</keyword>
<dbReference type="InterPro" id="IPR029045">
    <property type="entry name" value="ClpP/crotonase-like_dom_sf"/>
</dbReference>
<dbReference type="Pfam" id="PF02785">
    <property type="entry name" value="Biotin_carb_C"/>
    <property type="match status" value="1"/>
</dbReference>
<dbReference type="InterPro" id="IPR013815">
    <property type="entry name" value="ATP_grasp_subdomain_1"/>
</dbReference>
<evidence type="ECO:0000256" key="6">
    <source>
        <dbReference type="ARBA" id="ARBA00022840"/>
    </source>
</evidence>
<evidence type="ECO:0000259" key="10">
    <source>
        <dbReference type="PROSITE" id="PS50968"/>
    </source>
</evidence>
<feature type="domain" description="Biotin carboxylation" evidence="12">
    <location>
        <begin position="2"/>
        <end position="443"/>
    </location>
</feature>
<dbReference type="InterPro" id="IPR005482">
    <property type="entry name" value="Biotin_COase_C"/>
</dbReference>
<dbReference type="SUPFAM" id="SSF52440">
    <property type="entry name" value="PreATP-grasp domain"/>
    <property type="match status" value="1"/>
</dbReference>
<dbReference type="Pfam" id="PF00364">
    <property type="entry name" value="Biotin_lipoyl"/>
    <property type="match status" value="1"/>
</dbReference>
<dbReference type="KEGG" id="stac:ABII15_04570"/>
<evidence type="ECO:0000256" key="2">
    <source>
        <dbReference type="ARBA" id="ARBA00004956"/>
    </source>
</evidence>
<dbReference type="GO" id="GO:0003989">
    <property type="term" value="F:acetyl-CoA carboxylase activity"/>
    <property type="evidence" value="ECO:0007669"/>
    <property type="project" value="UniProtKB-EC"/>
</dbReference>
<proteinExistence type="predicted"/>
<dbReference type="InterPro" id="IPR011054">
    <property type="entry name" value="Rudment_hybrid_motif"/>
</dbReference>
<dbReference type="PROSITE" id="PS50979">
    <property type="entry name" value="BC"/>
    <property type="match status" value="1"/>
</dbReference>
<sequence>MGSAAVLVANRGEIAVRVLRAAADLGLRAVAVHEPRDDAHVRQADEVVPLPAGGCLDAAELVAAARRSGCGYLHPGYGFLSESAELARRCAEAGVVFVGPSPEALELFGDKARARALAVGAGVPVLPGTDGVTTLEQARALLADGPVMVKAVGGGGGRGMRVVRTADELPDAWERCRSEARQGFGRDALYVERLWEGARHIEVQIVADAAGTVGHLWERDCSAQRRHQKLIEIAPAPALDAALRDRLLDAALGLARAAHYQGVGTVEFLVRDDEFVFMEANPRLQVEHTVTEEVTGVDLVAAQLRIAAGDSLAALGLDVPPPVRGCAVQVRVNAEVTDADGSVRPSAGRITRCDLPTGPGIRVDTAVRTGTEIGTRYDSLLAKVVAHAPRGGFEAACARAGRALDEFVVEGVRTSIPVLRGLLEHPGFTAGGIDTGFVQRHLPELVPAAPLPDAGGAEPGTTTAPMSGTVTSLEVRPGQLVAAGAVLLVLEAMKMEHVVRAERSGVVRAVRAEVGDTVAEGAELVLLDVTEDGPERREAVADLDPDAVRPDLAETRARHAFGLDENRPEAVAKRHAAGRRTARENIEELCDPGSFTEFGALAVAAQRQRRPLEELIRATPADGMVTGTARIGGAAAVVMSYDYTVLAGTQGHNNHRKTDRMLQLAEERGLPVVLFAEGGGGRPGDTDTTVVAGLNVPTFQRMARLSGRVPLVGIASGRCFAGNAALLGCCDVVIATPEANIGMGGPAMIEGGGLGVYRPEEIGPLSVQVPNGVVDLPVADEAEAVRAARTYLSYFRGAPESWEAPDQRMLRHAVPENRRRAYDIRAAVGGLADTGSVIELRRGFGAGIITALVRIEGRPLGLIANNPSHLGGAIDRDAADKAARFLRQCEASGLPVVSLCDTPGFMVGPDAERTATVRQFAELFVAGARLTVPLVCLVLRKAYGLGAMAMMGGSTQAPLATAAWPSGEFGGMGLEGAVRLGYRRELAAIADPAERERAFEARVAELYEHGKAVNAAAALEIDAVIDPERSRSWILSALDT</sequence>
<evidence type="ECO:0000259" key="12">
    <source>
        <dbReference type="PROSITE" id="PS50979"/>
    </source>
</evidence>
<dbReference type="Pfam" id="PF01039">
    <property type="entry name" value="Carboxyl_trans"/>
    <property type="match status" value="1"/>
</dbReference>
<gene>
    <name evidence="15" type="ORF">ABII15_04570</name>
</gene>
<dbReference type="PROSITE" id="PS50980">
    <property type="entry name" value="COA_CT_NTER"/>
    <property type="match status" value="1"/>
</dbReference>
<keyword evidence="5 9" id="KW-0547">Nucleotide-binding</keyword>
<dbReference type="CDD" id="cd06850">
    <property type="entry name" value="biotinyl_domain"/>
    <property type="match status" value="1"/>
</dbReference>
<keyword evidence="4" id="KW-0436">Ligase</keyword>
<feature type="domain" description="ATP-grasp" evidence="11">
    <location>
        <begin position="115"/>
        <end position="308"/>
    </location>
</feature>
<name>A0AAU8IM60_9ACTN</name>
<dbReference type="InterPro" id="IPR011763">
    <property type="entry name" value="COA_CT_C"/>
</dbReference>
<dbReference type="PROSITE" id="PS50989">
    <property type="entry name" value="COA_CT_CTER"/>
    <property type="match status" value="1"/>
</dbReference>
<evidence type="ECO:0000256" key="9">
    <source>
        <dbReference type="PROSITE-ProRule" id="PRU00409"/>
    </source>
</evidence>
<dbReference type="SUPFAM" id="SSF51246">
    <property type="entry name" value="Rudiment single hybrid motif"/>
    <property type="match status" value="1"/>
</dbReference>
<dbReference type="Gene3D" id="3.40.50.20">
    <property type="match status" value="1"/>
</dbReference>
<organism evidence="15">
    <name type="scientific">Streptomyces tabacisoli</name>
    <dbReference type="NCBI Taxonomy" id="3156398"/>
    <lineage>
        <taxon>Bacteria</taxon>
        <taxon>Bacillati</taxon>
        <taxon>Actinomycetota</taxon>
        <taxon>Actinomycetes</taxon>
        <taxon>Kitasatosporales</taxon>
        <taxon>Streptomycetaceae</taxon>
        <taxon>Streptomyces</taxon>
    </lineage>
</organism>
<dbReference type="RefSeq" id="WP_353940970.1">
    <property type="nucleotide sequence ID" value="NZ_CP159534.1"/>
</dbReference>
<dbReference type="PROSITE" id="PS50968">
    <property type="entry name" value="BIOTINYL_LIPOYL"/>
    <property type="match status" value="1"/>
</dbReference>
<protein>
    <recommendedName>
        <fullName evidence="3">acetyl-CoA carboxylase</fullName>
        <ecNumber evidence="3">6.4.1.2</ecNumber>
    </recommendedName>
</protein>
<dbReference type="InterPro" id="IPR016185">
    <property type="entry name" value="PreATP-grasp_dom_sf"/>
</dbReference>
<evidence type="ECO:0000259" key="13">
    <source>
        <dbReference type="PROSITE" id="PS50980"/>
    </source>
</evidence>
<dbReference type="InterPro" id="IPR051602">
    <property type="entry name" value="ACC_Biotin_Carboxylase"/>
</dbReference>
<feature type="domain" description="CoA carboxyltransferase N-terminal" evidence="13">
    <location>
        <begin position="547"/>
        <end position="807"/>
    </location>
</feature>
<dbReference type="SUPFAM" id="SSF56059">
    <property type="entry name" value="Glutathione synthetase ATP-binding domain-like"/>
    <property type="match status" value="1"/>
</dbReference>
<dbReference type="SUPFAM" id="SSF52096">
    <property type="entry name" value="ClpP/crotonase"/>
    <property type="match status" value="2"/>
</dbReference>
<dbReference type="InterPro" id="IPR005479">
    <property type="entry name" value="CPAse_ATP-bd"/>
</dbReference>
<dbReference type="Gene3D" id="3.30.1490.20">
    <property type="entry name" value="ATP-grasp fold, A domain"/>
    <property type="match status" value="1"/>
</dbReference>
<comment type="cofactor">
    <cofactor evidence="1">
        <name>biotin</name>
        <dbReference type="ChEBI" id="CHEBI:57586"/>
    </cofactor>
</comment>
<dbReference type="PANTHER" id="PTHR48095:SF5">
    <property type="entry name" value="BLL7292 PROTEIN"/>
    <property type="match status" value="1"/>
</dbReference>
<evidence type="ECO:0000259" key="14">
    <source>
        <dbReference type="PROSITE" id="PS50989"/>
    </source>
</evidence>
<dbReference type="InterPro" id="IPR034733">
    <property type="entry name" value="AcCoA_carboxyl_beta"/>
</dbReference>
<dbReference type="AlphaFoldDB" id="A0AAU8IM60"/>
<evidence type="ECO:0000256" key="3">
    <source>
        <dbReference type="ARBA" id="ARBA00013058"/>
    </source>
</evidence>
<evidence type="ECO:0000256" key="1">
    <source>
        <dbReference type="ARBA" id="ARBA00001953"/>
    </source>
</evidence>
<dbReference type="EMBL" id="CP159534">
    <property type="protein sequence ID" value="XCJ69286.1"/>
    <property type="molecule type" value="Genomic_DNA"/>
</dbReference>
<dbReference type="GO" id="GO:0046872">
    <property type="term" value="F:metal ion binding"/>
    <property type="evidence" value="ECO:0007669"/>
    <property type="project" value="InterPro"/>
</dbReference>
<dbReference type="SMART" id="SM00878">
    <property type="entry name" value="Biotin_carb_C"/>
    <property type="match status" value="1"/>
</dbReference>
<dbReference type="InterPro" id="IPR005481">
    <property type="entry name" value="BC-like_N"/>
</dbReference>
<dbReference type="PROSITE" id="PS00867">
    <property type="entry name" value="CPSASE_2"/>
    <property type="match status" value="1"/>
</dbReference>
<evidence type="ECO:0000259" key="11">
    <source>
        <dbReference type="PROSITE" id="PS50975"/>
    </source>
</evidence>
<dbReference type="InterPro" id="IPR011762">
    <property type="entry name" value="COA_CT_N"/>
</dbReference>
<evidence type="ECO:0000256" key="7">
    <source>
        <dbReference type="ARBA" id="ARBA00023267"/>
    </source>
</evidence>
<reference evidence="15" key="1">
    <citation type="submission" date="2024-06" db="EMBL/GenBank/DDBJ databases">
        <title>Streptomyces sp. strain HUAS MG91 genome sequences.</title>
        <authorList>
            <person name="Mo P."/>
        </authorList>
    </citation>
    <scope>NUCLEOTIDE SEQUENCE</scope>
    <source>
        <strain evidence="15">HUAS MG91</strain>
    </source>
</reference>
<keyword evidence="7" id="KW-0092">Biotin</keyword>
<accession>A0AAU8IM60</accession>
<evidence type="ECO:0000256" key="5">
    <source>
        <dbReference type="ARBA" id="ARBA00022741"/>
    </source>
</evidence>
<dbReference type="GO" id="GO:0005524">
    <property type="term" value="F:ATP binding"/>
    <property type="evidence" value="ECO:0007669"/>
    <property type="project" value="UniProtKB-UniRule"/>
</dbReference>
<feature type="domain" description="CoA carboxyltransferase C-terminal" evidence="14">
    <location>
        <begin position="801"/>
        <end position="1040"/>
    </location>
</feature>
<dbReference type="Pfam" id="PF00289">
    <property type="entry name" value="Biotin_carb_N"/>
    <property type="match status" value="1"/>
</dbReference>
<evidence type="ECO:0000313" key="15">
    <source>
        <dbReference type="EMBL" id="XCJ69286.1"/>
    </source>
</evidence>
<feature type="domain" description="Lipoyl-binding" evidence="10">
    <location>
        <begin position="456"/>
        <end position="528"/>
    </location>
</feature>
<dbReference type="PANTHER" id="PTHR48095">
    <property type="entry name" value="PYRUVATE CARBOXYLASE SUBUNIT A"/>
    <property type="match status" value="1"/>
</dbReference>